<dbReference type="PANTHER" id="PTHR33055:SF13">
    <property type="entry name" value="TRANSPOSASE"/>
    <property type="match status" value="1"/>
</dbReference>
<dbReference type="PANTHER" id="PTHR33055">
    <property type="entry name" value="TRANSPOSASE FOR INSERTION SEQUENCE ELEMENT IS1111A"/>
    <property type="match status" value="1"/>
</dbReference>
<evidence type="ECO:0000313" key="3">
    <source>
        <dbReference type="Proteomes" id="UP000515465"/>
    </source>
</evidence>
<feature type="compositionally biased region" description="Basic and acidic residues" evidence="1">
    <location>
        <begin position="125"/>
        <end position="136"/>
    </location>
</feature>
<proteinExistence type="predicted"/>
<reference evidence="3" key="1">
    <citation type="journal article" date="2020" name="Mol. Plant Microbe">
        <title>Rhizobial microsymbionts of the narrowly endemic Oxytropis species growing in Kamchatka are characterized by significant genetic diversity and possess a set of genes that are associated with T3SS and T6SS secretion systems and can affect the development of symbiosis.</title>
        <authorList>
            <person name="Safronova V."/>
            <person name="Guro P."/>
            <person name="Sazanova A."/>
            <person name="Kuznetsova I."/>
            <person name="Belimov A."/>
            <person name="Yakubov V."/>
            <person name="Chirak E."/>
            <person name="Afonin A."/>
            <person name="Gogolev Y."/>
            <person name="Andronov E."/>
            <person name="Tikhonovich I."/>
        </authorList>
    </citation>
    <scope>NUCLEOTIDE SEQUENCE [LARGE SCALE GENOMIC DNA]</scope>
    <source>
        <strain evidence="3">583</strain>
        <plasmid evidence="3">p_2</plasmid>
    </source>
</reference>
<name>A0A7G6T490_9HYPH</name>
<protein>
    <submittedName>
        <fullName evidence="2">IS110 family transposase</fullName>
    </submittedName>
</protein>
<evidence type="ECO:0000313" key="2">
    <source>
        <dbReference type="EMBL" id="QND61572.1"/>
    </source>
</evidence>
<feature type="region of interest" description="Disordered" evidence="1">
    <location>
        <begin position="125"/>
        <end position="164"/>
    </location>
</feature>
<gene>
    <name evidence="2" type="ORF">HB778_35250</name>
</gene>
<organism evidence="2 3">
    <name type="scientific">Mesorhizobium huakuii</name>
    <dbReference type="NCBI Taxonomy" id="28104"/>
    <lineage>
        <taxon>Bacteria</taxon>
        <taxon>Pseudomonadati</taxon>
        <taxon>Pseudomonadota</taxon>
        <taxon>Alphaproteobacteria</taxon>
        <taxon>Hyphomicrobiales</taxon>
        <taxon>Phyllobacteriaceae</taxon>
        <taxon>Mesorhizobium</taxon>
    </lineage>
</organism>
<dbReference type="EMBL" id="CP050297">
    <property type="protein sequence ID" value="QND61572.1"/>
    <property type="molecule type" value="Genomic_DNA"/>
</dbReference>
<geneLocation type="plasmid" evidence="2 3">
    <name>p_2</name>
</geneLocation>
<dbReference type="Proteomes" id="UP000515465">
    <property type="component" value="Plasmid p_2"/>
</dbReference>
<evidence type="ECO:0000256" key="1">
    <source>
        <dbReference type="SAM" id="MobiDB-lite"/>
    </source>
</evidence>
<dbReference type="RefSeq" id="WP_183465461.1">
    <property type="nucleotide sequence ID" value="NZ_CP050297.1"/>
</dbReference>
<sequence length="232" mass="26167">MRIIALDVHRSFAQMAILEKGKIRDAGRIDLERSRLLQFAMKLKPDDEIVIEATGNTSAIVRLLSPFVGRVVIANPILVRAIAWAKVKTDKIDAAVLAKLHASGFLPEVWMPDEETETRRRVVAERNAARLPDDPSQKPNPFRSARQPDPDTRPTRAPCSQKRGRAWLEAQPLAEDQRRVVLRHAGELDRLGGELAQVDKSLAQTALQEPRVKRLMRRWCADMKSNAFRSST</sequence>
<keyword evidence="2" id="KW-0614">Plasmid</keyword>
<dbReference type="InterPro" id="IPR047650">
    <property type="entry name" value="Transpos_IS110"/>
</dbReference>
<accession>A0A7G6T490</accession>
<dbReference type="AlphaFoldDB" id="A0A7G6T490"/>